<feature type="region of interest" description="Disordered" evidence="1">
    <location>
        <begin position="1"/>
        <end position="149"/>
    </location>
</feature>
<evidence type="ECO:0000256" key="1">
    <source>
        <dbReference type="SAM" id="MobiDB-lite"/>
    </source>
</evidence>
<feature type="compositionally biased region" description="Basic residues" evidence="1">
    <location>
        <begin position="11"/>
        <end position="26"/>
    </location>
</feature>
<reference evidence="2" key="1">
    <citation type="submission" date="2021-09" db="EMBL/GenBank/DDBJ databases">
        <title>Genomic analysis of Ralstonia spp.</title>
        <authorList>
            <person name="Aburjaile F."/>
            <person name="Ariute J.C."/>
            <person name="Pais A.K.L."/>
            <person name="Albuquerque G.M.R."/>
            <person name="Silva A.M.F."/>
            <person name="Brenig B."/>
            <person name="Azevedo V."/>
            <person name="Matiuzzi M."/>
            <person name="Ramos R."/>
            <person name="Goes-Neto A."/>
            <person name="Soares S."/>
            <person name="Iseppon A.M.B."/>
            <person name="Souza E."/>
            <person name="Gama M."/>
        </authorList>
    </citation>
    <scope>NUCLEOTIDE SEQUENCE</scope>
    <source>
        <strain evidence="2">B4</strain>
    </source>
</reference>
<evidence type="ECO:0000313" key="3">
    <source>
        <dbReference type="Proteomes" id="UP001143674"/>
    </source>
</evidence>
<sequence>MTSEQRTRVAFGRRRITFAGRHRTPDHRHQPASALARRLRNPGRRGGMALGTLVDPQINPQPHMPKISITKPTSPVAVAEEDTSPRTLNHRTRTINDIDKHGPRKNEELRNALPRRPSQAPQTSQAFNRSERMAARGLLALQDSPPPNS</sequence>
<name>A0AAE3T4W6_RALSL</name>
<feature type="compositionally biased region" description="Basic and acidic residues" evidence="1">
    <location>
        <begin position="94"/>
        <end position="110"/>
    </location>
</feature>
<dbReference type="RefSeq" id="WP_184853044.1">
    <property type="nucleotide sequence ID" value="NZ_JABZEH010000002.1"/>
</dbReference>
<proteinExistence type="predicted"/>
<feature type="compositionally biased region" description="Polar residues" evidence="1">
    <location>
        <begin position="119"/>
        <end position="128"/>
    </location>
</feature>
<protein>
    <submittedName>
        <fullName evidence="2">Uncharacterized protein</fullName>
    </submittedName>
</protein>
<organism evidence="2 3">
    <name type="scientific">Ralstonia solanacearum</name>
    <name type="common">Pseudomonas solanacearum</name>
    <dbReference type="NCBI Taxonomy" id="305"/>
    <lineage>
        <taxon>Bacteria</taxon>
        <taxon>Pseudomonadati</taxon>
        <taxon>Pseudomonadota</taxon>
        <taxon>Betaproteobacteria</taxon>
        <taxon>Burkholderiales</taxon>
        <taxon>Burkholderiaceae</taxon>
        <taxon>Ralstonia</taxon>
        <taxon>Ralstonia solanacearum species complex</taxon>
    </lineage>
</organism>
<dbReference type="EMBL" id="JAIVEX010000004">
    <property type="protein sequence ID" value="MDB0521744.1"/>
    <property type="molecule type" value="Genomic_DNA"/>
</dbReference>
<dbReference type="Proteomes" id="UP001143674">
    <property type="component" value="Unassembled WGS sequence"/>
</dbReference>
<comment type="caution">
    <text evidence="2">The sequence shown here is derived from an EMBL/GenBank/DDBJ whole genome shotgun (WGS) entry which is preliminary data.</text>
</comment>
<accession>A0AAE3T4W6</accession>
<gene>
    <name evidence="2" type="ORF">LBW55_08970</name>
</gene>
<evidence type="ECO:0000313" key="2">
    <source>
        <dbReference type="EMBL" id="MDB0521744.1"/>
    </source>
</evidence>
<dbReference type="AlphaFoldDB" id="A0AAE3T4W6"/>